<organism evidence="1 2">
    <name type="scientific">Sulfobacillus benefaciens</name>
    <dbReference type="NCBI Taxonomy" id="453960"/>
    <lineage>
        <taxon>Bacteria</taxon>
        <taxon>Bacillati</taxon>
        <taxon>Bacillota</taxon>
        <taxon>Clostridia</taxon>
        <taxon>Eubacteriales</taxon>
        <taxon>Clostridiales Family XVII. Incertae Sedis</taxon>
        <taxon>Sulfobacillus</taxon>
    </lineage>
</organism>
<evidence type="ECO:0000313" key="2">
    <source>
        <dbReference type="Proteomes" id="UP000242699"/>
    </source>
</evidence>
<dbReference type="SUPFAM" id="SSF51556">
    <property type="entry name" value="Metallo-dependent hydrolases"/>
    <property type="match status" value="1"/>
</dbReference>
<dbReference type="Gene3D" id="3.20.20.140">
    <property type="entry name" value="Metal-dependent hydrolases"/>
    <property type="match status" value="1"/>
</dbReference>
<name>A0A2T2X2J0_9FIRM</name>
<keyword evidence="1" id="KW-0413">Isomerase</keyword>
<evidence type="ECO:0000313" key="1">
    <source>
        <dbReference type="EMBL" id="PSR28723.1"/>
    </source>
</evidence>
<dbReference type="InterPro" id="IPR032466">
    <property type="entry name" value="Metal_Hydrolase"/>
</dbReference>
<dbReference type="AlphaFoldDB" id="A0A2T2X2J0"/>
<comment type="caution">
    <text evidence="1">The sequence shown here is derived from an EMBL/GenBank/DDBJ whole genome shotgun (WGS) entry which is preliminary data.</text>
</comment>
<gene>
    <name evidence="1" type="ORF">C7B43_09895</name>
</gene>
<sequence>MKNSTELADVVSRIVNDTAITDMHTHLYAPPFGLLLQGIDEQLRYHYLISEVMRHSPLSSEEFWAMSNRKQADHIWQVLFLEHSPYSEACRGVLTTLEQLGLDVKARNLERYREWYSSRSQDAMVDLVFHKANVKEVVMTNDPFDEAERSVWLSDTSEAIRQDERFHAALRLDPLLNDWAHSHQNLLKWGYDVKANLTEYDRRTFSEVNRFLREWLERMNALYLSVSLPSTFTYPSEDERSLLITHCVIPTCAEANVPLALMIGVKRQVNPKLGPAGDMVGRSDVEAVEHLCRAFPRNRFLVTMLSRENQHELTVLARMFPNLMVFGAWWFLNTPSLVEEITQMRFELLGTSVIPQHSDARILEQLLYKWSHARQVIASVLSTQYQKILDTGWPLDTQDIERDAADLLSNNFWRFVKKN</sequence>
<dbReference type="Gene3D" id="1.10.2020.10">
    <property type="entry name" value="uronate isomerase, domain 2, chain A"/>
    <property type="match status" value="1"/>
</dbReference>
<reference evidence="1 2" key="1">
    <citation type="journal article" date="2014" name="BMC Genomics">
        <title>Comparison of environmental and isolate Sulfobacillus genomes reveals diverse carbon, sulfur, nitrogen, and hydrogen metabolisms.</title>
        <authorList>
            <person name="Justice N.B."/>
            <person name="Norman A."/>
            <person name="Brown C.T."/>
            <person name="Singh A."/>
            <person name="Thomas B.C."/>
            <person name="Banfield J.F."/>
        </authorList>
    </citation>
    <scope>NUCLEOTIDE SEQUENCE [LARGE SCALE GENOMIC DNA]</scope>
    <source>
        <strain evidence="1">AMDSBA1</strain>
    </source>
</reference>
<proteinExistence type="predicted"/>
<protein>
    <submittedName>
        <fullName evidence="1">Glucuronate isomerase</fullName>
    </submittedName>
</protein>
<accession>A0A2T2X2J0</accession>
<dbReference type="EMBL" id="PXYT01000019">
    <property type="protein sequence ID" value="PSR28723.1"/>
    <property type="molecule type" value="Genomic_DNA"/>
</dbReference>
<dbReference type="GO" id="GO:0016853">
    <property type="term" value="F:isomerase activity"/>
    <property type="evidence" value="ECO:0007669"/>
    <property type="project" value="UniProtKB-KW"/>
</dbReference>
<dbReference type="Proteomes" id="UP000242699">
    <property type="component" value="Unassembled WGS sequence"/>
</dbReference>